<dbReference type="OMA" id="MESQQFC"/>
<dbReference type="Gene3D" id="3.30.710.10">
    <property type="entry name" value="Potassium Channel Kv1.1, Chain A"/>
    <property type="match status" value="1"/>
</dbReference>
<feature type="compositionally biased region" description="Polar residues" evidence="4">
    <location>
        <begin position="279"/>
        <end position="289"/>
    </location>
</feature>
<feature type="region of interest" description="Disordered" evidence="4">
    <location>
        <begin position="128"/>
        <end position="147"/>
    </location>
</feature>
<dbReference type="InParanoid" id="E0V8Z6"/>
<feature type="compositionally biased region" description="Polar residues" evidence="4">
    <location>
        <begin position="240"/>
        <end position="255"/>
    </location>
</feature>
<dbReference type="SUPFAM" id="SSF57667">
    <property type="entry name" value="beta-beta-alpha zinc fingers"/>
    <property type="match status" value="1"/>
</dbReference>
<evidence type="ECO:0000256" key="2">
    <source>
        <dbReference type="ARBA" id="ARBA00023242"/>
    </source>
</evidence>
<keyword evidence="3" id="KW-0863">Zinc-finger</keyword>
<dbReference type="EMBL" id="DS234988">
    <property type="protein sequence ID" value="EEB09852.1"/>
    <property type="molecule type" value="Genomic_DNA"/>
</dbReference>
<feature type="region of interest" description="Disordered" evidence="4">
    <location>
        <begin position="276"/>
        <end position="334"/>
    </location>
</feature>
<dbReference type="Proteomes" id="UP000009046">
    <property type="component" value="Unassembled WGS sequence"/>
</dbReference>
<dbReference type="GeneID" id="8233330"/>
<gene>
    <name evidence="8" type="primary">8233330</name>
    <name evidence="7" type="ORF">Phum_PHUM002640</name>
</gene>
<proteinExistence type="predicted"/>
<dbReference type="SMART" id="SM00355">
    <property type="entry name" value="ZnF_C2H2"/>
    <property type="match status" value="2"/>
</dbReference>
<dbReference type="STRING" id="121224.E0V8Z6"/>
<dbReference type="Gene3D" id="3.30.160.60">
    <property type="entry name" value="Classic Zinc Finger"/>
    <property type="match status" value="1"/>
</dbReference>
<dbReference type="eggNOG" id="ENOG502S2FI">
    <property type="taxonomic scope" value="Eukaryota"/>
</dbReference>
<dbReference type="PANTHER" id="PTHR23110:SF110">
    <property type="entry name" value="AGAP003189-PA"/>
    <property type="match status" value="1"/>
</dbReference>
<dbReference type="EMBL" id="AAZO01000038">
    <property type="status" value="NOT_ANNOTATED_CDS"/>
    <property type="molecule type" value="Genomic_DNA"/>
</dbReference>
<sequence>MGSDQQQFCLRWHNYQSSLLASLPQFLDGDDLTDVTLSAGGRNLRAHRVVLSACSQYFREIFKELQPYQHPVIVLPGMNFRDLCALVTFMYSGEVNIYQEQLPGLLSMADTLHIRGLTEVNDGDKSYNDTSNKFSGISPSKRPKLNTNASPNHVFYNNSTNEDNLFKSPFLQSEPKNYKDLNENNTTKSMDFDLFKNLTHNYNKKFNPFDDNTLKMMSNNSRPTKSKEKGKYKKPASFKQMDSNIFPNPNQFSMPRRNSNMELYCKVQPQKKSEGFTFADNQSETNEAQDLSKFRIKDETGKMQSPSSEDSGGGQAPAENFRDTSNLNKSMNNPGQSKVFATCHVCGKQLSNQYNLRVHLETHQNVQYACTVCTHVSRSRDALRKHVSYRHPSEGKEGGNKKVKAECSKRIKSEDSQLQGYQQNINFNLNPTGEII</sequence>
<feature type="domain" description="BTB" evidence="5">
    <location>
        <begin position="33"/>
        <end position="99"/>
    </location>
</feature>
<dbReference type="PROSITE" id="PS50097">
    <property type="entry name" value="BTB"/>
    <property type="match status" value="1"/>
</dbReference>
<dbReference type="GO" id="GO:0048513">
    <property type="term" value="P:animal organ development"/>
    <property type="evidence" value="ECO:0007669"/>
    <property type="project" value="UniProtKB-ARBA"/>
</dbReference>
<dbReference type="AlphaFoldDB" id="E0V8Z6"/>
<evidence type="ECO:0000256" key="4">
    <source>
        <dbReference type="SAM" id="MobiDB-lite"/>
    </source>
</evidence>
<dbReference type="InterPro" id="IPR013087">
    <property type="entry name" value="Znf_C2H2_type"/>
</dbReference>
<dbReference type="PANTHER" id="PTHR23110">
    <property type="entry name" value="BTB DOMAIN TRANSCRIPTION FACTOR"/>
    <property type="match status" value="1"/>
</dbReference>
<dbReference type="Pfam" id="PF00651">
    <property type="entry name" value="BTB"/>
    <property type="match status" value="1"/>
</dbReference>
<feature type="compositionally biased region" description="Polar residues" evidence="4">
    <location>
        <begin position="323"/>
        <end position="334"/>
    </location>
</feature>
<dbReference type="CTD" id="8233330"/>
<dbReference type="GO" id="GO:0048666">
    <property type="term" value="P:neuron development"/>
    <property type="evidence" value="ECO:0007669"/>
    <property type="project" value="UniProtKB-ARBA"/>
</dbReference>
<comment type="subcellular location">
    <subcellularLocation>
        <location evidence="1">Nucleus</location>
    </subcellularLocation>
</comment>
<dbReference type="FunCoup" id="E0V8Z6">
    <property type="interactions" value="71"/>
</dbReference>
<evidence type="ECO:0000313" key="7">
    <source>
        <dbReference type="EMBL" id="EEB09852.1"/>
    </source>
</evidence>
<feature type="region of interest" description="Disordered" evidence="4">
    <location>
        <begin position="213"/>
        <end position="255"/>
    </location>
</feature>
<keyword evidence="9" id="KW-1185">Reference proteome</keyword>
<reference evidence="8" key="3">
    <citation type="submission" date="2021-02" db="UniProtKB">
        <authorList>
            <consortium name="EnsemblMetazoa"/>
        </authorList>
    </citation>
    <scope>IDENTIFICATION</scope>
    <source>
        <strain evidence="8">USDA</strain>
    </source>
</reference>
<organism>
    <name type="scientific">Pediculus humanus subsp. corporis</name>
    <name type="common">Body louse</name>
    <dbReference type="NCBI Taxonomy" id="121224"/>
    <lineage>
        <taxon>Eukaryota</taxon>
        <taxon>Metazoa</taxon>
        <taxon>Ecdysozoa</taxon>
        <taxon>Arthropoda</taxon>
        <taxon>Hexapoda</taxon>
        <taxon>Insecta</taxon>
        <taxon>Pterygota</taxon>
        <taxon>Neoptera</taxon>
        <taxon>Paraneoptera</taxon>
        <taxon>Psocodea</taxon>
        <taxon>Troctomorpha</taxon>
        <taxon>Phthiraptera</taxon>
        <taxon>Anoplura</taxon>
        <taxon>Pediculidae</taxon>
        <taxon>Pediculus</taxon>
    </lineage>
</organism>
<evidence type="ECO:0000313" key="8">
    <source>
        <dbReference type="EnsemblMetazoa" id="PHUM002640-PA"/>
    </source>
</evidence>
<dbReference type="InterPro" id="IPR011333">
    <property type="entry name" value="SKP1/BTB/POZ_sf"/>
</dbReference>
<feature type="domain" description="C2H2-type" evidence="6">
    <location>
        <begin position="341"/>
        <end position="368"/>
    </location>
</feature>
<keyword evidence="3" id="KW-0479">Metal-binding</keyword>
<dbReference type="EnsemblMetazoa" id="PHUM002640-RA">
    <property type="protein sequence ID" value="PHUM002640-PA"/>
    <property type="gene ID" value="PHUM002640"/>
</dbReference>
<dbReference type="GO" id="GO:0008270">
    <property type="term" value="F:zinc ion binding"/>
    <property type="evidence" value="ECO:0007669"/>
    <property type="project" value="UniProtKB-KW"/>
</dbReference>
<accession>E0V8Z6</accession>
<protein>
    <submittedName>
        <fullName evidence="7 8">Zinc finger protein and BTB domain-containing protein, putative</fullName>
    </submittedName>
</protein>
<dbReference type="CDD" id="cd18315">
    <property type="entry name" value="BTB_POZ_BAB-like"/>
    <property type="match status" value="1"/>
</dbReference>
<dbReference type="InterPro" id="IPR036236">
    <property type="entry name" value="Znf_C2H2_sf"/>
</dbReference>
<reference evidence="7" key="1">
    <citation type="submission" date="2007-04" db="EMBL/GenBank/DDBJ databases">
        <title>Annotation of Pediculus humanus corporis strain USDA.</title>
        <authorList>
            <person name="Kirkness E."/>
            <person name="Hannick L."/>
            <person name="Hass B."/>
            <person name="Bruggner R."/>
            <person name="Lawson D."/>
            <person name="Bidwell S."/>
            <person name="Joardar V."/>
            <person name="Caler E."/>
            <person name="Walenz B."/>
            <person name="Inman J."/>
            <person name="Schobel S."/>
            <person name="Galinsky K."/>
            <person name="Amedeo P."/>
            <person name="Strausberg R."/>
        </authorList>
    </citation>
    <scope>NUCLEOTIDE SEQUENCE</scope>
    <source>
        <strain evidence="7">USDA</strain>
    </source>
</reference>
<dbReference type="SMART" id="SM00225">
    <property type="entry name" value="BTB"/>
    <property type="match status" value="1"/>
</dbReference>
<feature type="compositionally biased region" description="Polar residues" evidence="4">
    <location>
        <begin position="128"/>
        <end position="138"/>
    </location>
</feature>
<evidence type="ECO:0000313" key="9">
    <source>
        <dbReference type="Proteomes" id="UP000009046"/>
    </source>
</evidence>
<dbReference type="KEGG" id="phu:Phum_PHUM002640"/>
<evidence type="ECO:0000259" key="5">
    <source>
        <dbReference type="PROSITE" id="PS50097"/>
    </source>
</evidence>
<dbReference type="InterPro" id="IPR051095">
    <property type="entry name" value="Dros_DevTransReg"/>
</dbReference>
<feature type="compositionally biased region" description="Basic and acidic residues" evidence="4">
    <location>
        <begin position="290"/>
        <end position="301"/>
    </location>
</feature>
<reference evidence="7" key="2">
    <citation type="submission" date="2007-04" db="EMBL/GenBank/DDBJ databases">
        <title>The genome of the human body louse.</title>
        <authorList>
            <consortium name="The Human Body Louse Genome Consortium"/>
            <person name="Kirkness E."/>
            <person name="Walenz B."/>
            <person name="Hass B."/>
            <person name="Bruggner R."/>
            <person name="Strausberg R."/>
        </authorList>
    </citation>
    <scope>NUCLEOTIDE SEQUENCE</scope>
    <source>
        <strain evidence="7">USDA</strain>
    </source>
</reference>
<keyword evidence="3" id="KW-0862">Zinc</keyword>
<dbReference type="GO" id="GO:0006357">
    <property type="term" value="P:regulation of transcription by RNA polymerase II"/>
    <property type="evidence" value="ECO:0007669"/>
    <property type="project" value="TreeGrafter"/>
</dbReference>
<dbReference type="VEuPathDB" id="VectorBase:PHUM002640"/>
<evidence type="ECO:0000256" key="3">
    <source>
        <dbReference type="PROSITE-ProRule" id="PRU00042"/>
    </source>
</evidence>
<name>E0V8Z6_PEDHC</name>
<dbReference type="HOGENOM" id="CLU_011721_4_1_1"/>
<dbReference type="InterPro" id="IPR000210">
    <property type="entry name" value="BTB/POZ_dom"/>
</dbReference>
<dbReference type="OrthoDB" id="6425912at2759"/>
<dbReference type="SUPFAM" id="SSF54695">
    <property type="entry name" value="POZ domain"/>
    <property type="match status" value="1"/>
</dbReference>
<dbReference type="PROSITE" id="PS50157">
    <property type="entry name" value="ZINC_FINGER_C2H2_2"/>
    <property type="match status" value="1"/>
</dbReference>
<dbReference type="GO" id="GO:0003006">
    <property type="term" value="P:developmental process involved in reproduction"/>
    <property type="evidence" value="ECO:0007669"/>
    <property type="project" value="UniProtKB-ARBA"/>
</dbReference>
<dbReference type="RefSeq" id="XP_002422590.1">
    <property type="nucleotide sequence ID" value="XM_002422545.1"/>
</dbReference>
<dbReference type="PROSITE" id="PS00028">
    <property type="entry name" value="ZINC_FINGER_C2H2_1"/>
    <property type="match status" value="1"/>
</dbReference>
<dbReference type="GO" id="GO:0005634">
    <property type="term" value="C:nucleus"/>
    <property type="evidence" value="ECO:0007669"/>
    <property type="project" value="UniProtKB-SubCell"/>
</dbReference>
<keyword evidence="2" id="KW-0539">Nucleus</keyword>
<evidence type="ECO:0000259" key="6">
    <source>
        <dbReference type="PROSITE" id="PS50157"/>
    </source>
</evidence>
<evidence type="ECO:0000256" key="1">
    <source>
        <dbReference type="ARBA" id="ARBA00004123"/>
    </source>
</evidence>